<feature type="non-terminal residue" evidence="6">
    <location>
        <position position="127"/>
    </location>
</feature>
<keyword evidence="4" id="KW-0949">S-adenosyl-L-methionine</keyword>
<protein>
    <submittedName>
        <fullName evidence="6">Cyclopropane-fatty-acyl-phospholipid synthase</fullName>
        <ecNumber evidence="6">2.1.1.79</ecNumber>
    </submittedName>
</protein>
<keyword evidence="2 6" id="KW-0489">Methyltransferase</keyword>
<evidence type="ECO:0000313" key="7">
    <source>
        <dbReference type="Proteomes" id="UP000533080"/>
    </source>
</evidence>
<evidence type="ECO:0000256" key="4">
    <source>
        <dbReference type="ARBA" id="ARBA00022691"/>
    </source>
</evidence>
<evidence type="ECO:0000313" key="6">
    <source>
        <dbReference type="EMBL" id="NOJ84051.1"/>
    </source>
</evidence>
<dbReference type="EMBL" id="JABFNT010000406">
    <property type="protein sequence ID" value="NOJ84051.1"/>
    <property type="molecule type" value="Genomic_DNA"/>
</dbReference>
<dbReference type="PANTHER" id="PTHR43667">
    <property type="entry name" value="CYCLOPROPANE-FATTY-ACYL-PHOSPHOLIPID SYNTHASE"/>
    <property type="match status" value="1"/>
</dbReference>
<accession>A0A7Y4IRN0</accession>
<dbReference type="InterPro" id="IPR050723">
    <property type="entry name" value="CFA/CMAS"/>
</dbReference>
<dbReference type="SUPFAM" id="SSF53335">
    <property type="entry name" value="S-adenosyl-L-methionine-dependent methyltransferases"/>
    <property type="match status" value="1"/>
</dbReference>
<dbReference type="RefSeq" id="WP_171445671.1">
    <property type="nucleotide sequence ID" value="NZ_JABFNT010000406.1"/>
</dbReference>
<comment type="similarity">
    <text evidence="1">Belongs to the CFA/CMAS family.</text>
</comment>
<evidence type="ECO:0000256" key="1">
    <source>
        <dbReference type="ARBA" id="ARBA00010815"/>
    </source>
</evidence>
<dbReference type="AlphaFoldDB" id="A0A7Y4IRN0"/>
<dbReference type="Pfam" id="PF02353">
    <property type="entry name" value="CMAS"/>
    <property type="match status" value="1"/>
</dbReference>
<keyword evidence="3 6" id="KW-0808">Transferase</keyword>
<evidence type="ECO:0000256" key="2">
    <source>
        <dbReference type="ARBA" id="ARBA00022603"/>
    </source>
</evidence>
<comment type="caution">
    <text evidence="6">The sequence shown here is derived from an EMBL/GenBank/DDBJ whole genome shotgun (WGS) entry which is preliminary data.</text>
</comment>
<reference evidence="6 7" key="1">
    <citation type="submission" date="2020-05" db="EMBL/GenBank/DDBJ databases">
        <authorList>
            <person name="Whitworth D."/>
        </authorList>
    </citation>
    <scope>NUCLEOTIDE SEQUENCE [LARGE SCALE GENOMIC DNA]</scope>
    <source>
        <strain evidence="6 7">AM005</strain>
    </source>
</reference>
<dbReference type="PANTHER" id="PTHR43667:SF1">
    <property type="entry name" value="CYCLOPROPANE-FATTY-ACYL-PHOSPHOLIPID SYNTHASE"/>
    <property type="match status" value="1"/>
</dbReference>
<keyword evidence="5" id="KW-0443">Lipid metabolism</keyword>
<proteinExistence type="inferred from homology"/>
<dbReference type="GO" id="GO:0008825">
    <property type="term" value="F:cyclopropane-fatty-acyl-phospholipid synthase activity"/>
    <property type="evidence" value="ECO:0007669"/>
    <property type="project" value="UniProtKB-EC"/>
</dbReference>
<gene>
    <name evidence="6" type="ORF">HNV28_38090</name>
</gene>
<evidence type="ECO:0000256" key="3">
    <source>
        <dbReference type="ARBA" id="ARBA00022679"/>
    </source>
</evidence>
<dbReference type="EC" id="2.1.1.79" evidence="6"/>
<feature type="non-terminal residue" evidence="6">
    <location>
        <position position="1"/>
    </location>
</feature>
<organism evidence="6 7">
    <name type="scientific">Myxococcus xanthus</name>
    <dbReference type="NCBI Taxonomy" id="34"/>
    <lineage>
        <taxon>Bacteria</taxon>
        <taxon>Pseudomonadati</taxon>
        <taxon>Myxococcota</taxon>
        <taxon>Myxococcia</taxon>
        <taxon>Myxococcales</taxon>
        <taxon>Cystobacterineae</taxon>
        <taxon>Myxococcaceae</taxon>
        <taxon>Myxococcus</taxon>
    </lineage>
</organism>
<name>A0A7Y4IRN0_MYXXA</name>
<dbReference type="GO" id="GO:0032259">
    <property type="term" value="P:methylation"/>
    <property type="evidence" value="ECO:0007669"/>
    <property type="project" value="UniProtKB-KW"/>
</dbReference>
<dbReference type="InterPro" id="IPR029063">
    <property type="entry name" value="SAM-dependent_MTases_sf"/>
</dbReference>
<sequence length="127" mass="14822">YMDGRWDCPRLDRFFESALNAGLLERSRFTPDALWYRLRQRVLNEQSLGRARNVAERHYDLGNDLFGSFLDSYRQYSCGYFKGTDSLEIAQQQKMDLICRKLELREGDRVLDIGCGWGGLAKYAAEH</sequence>
<evidence type="ECO:0000256" key="5">
    <source>
        <dbReference type="ARBA" id="ARBA00023098"/>
    </source>
</evidence>
<dbReference type="Proteomes" id="UP000533080">
    <property type="component" value="Unassembled WGS sequence"/>
</dbReference>
<dbReference type="Gene3D" id="3.40.50.150">
    <property type="entry name" value="Vaccinia Virus protein VP39"/>
    <property type="match status" value="1"/>
</dbReference>
<dbReference type="GO" id="GO:0006629">
    <property type="term" value="P:lipid metabolic process"/>
    <property type="evidence" value="ECO:0007669"/>
    <property type="project" value="UniProtKB-KW"/>
</dbReference>